<dbReference type="Pfam" id="PF07987">
    <property type="entry name" value="DUF1775"/>
    <property type="match status" value="1"/>
</dbReference>
<dbReference type="InterPro" id="IPR012533">
    <property type="entry name" value="YcnI-copper_dom"/>
</dbReference>
<feature type="chain" id="PRO_5047304963" evidence="1">
    <location>
        <begin position="22"/>
        <end position="170"/>
    </location>
</feature>
<sequence>MRRNPWFLGAAMMLSASAASAHVVTMPRTAEAGRPVALAFWVPEGCAGQATTALSIEIPAGIVFAKPQLKAGWDIRLEHVPLADPIINEGVVQRERVTRITWSGGPAVPDSHFEQFTVLLRLPGTPGPLRFPAVQTCAAGEKRWIEVPDASNAQTGLRYPAPTLTVTAPQ</sequence>
<feature type="signal peptide" evidence="1">
    <location>
        <begin position="1"/>
        <end position="21"/>
    </location>
</feature>
<keyword evidence="4" id="KW-1185">Reference proteome</keyword>
<evidence type="ECO:0000313" key="4">
    <source>
        <dbReference type="Proteomes" id="UP001597124"/>
    </source>
</evidence>
<dbReference type="InterPro" id="IPR038507">
    <property type="entry name" value="YcnI-like_sf"/>
</dbReference>
<dbReference type="EMBL" id="JBHTIK010000002">
    <property type="protein sequence ID" value="MFD0847677.1"/>
    <property type="molecule type" value="Genomic_DNA"/>
</dbReference>
<feature type="domain" description="YncI copper-binding" evidence="2">
    <location>
        <begin position="22"/>
        <end position="166"/>
    </location>
</feature>
<reference evidence="4" key="1">
    <citation type="journal article" date="2019" name="Int. J. Syst. Evol. Microbiol.">
        <title>The Global Catalogue of Microorganisms (GCM) 10K type strain sequencing project: providing services to taxonomists for standard genome sequencing and annotation.</title>
        <authorList>
            <consortium name="The Broad Institute Genomics Platform"/>
            <consortium name="The Broad Institute Genome Sequencing Center for Infectious Disease"/>
            <person name="Wu L."/>
            <person name="Ma J."/>
        </authorList>
    </citation>
    <scope>NUCLEOTIDE SEQUENCE [LARGE SCALE GENOMIC DNA]</scope>
    <source>
        <strain evidence="4">CCUG 52537</strain>
    </source>
</reference>
<evidence type="ECO:0000256" key="1">
    <source>
        <dbReference type="SAM" id="SignalP"/>
    </source>
</evidence>
<dbReference type="CDD" id="cd08545">
    <property type="entry name" value="YcnI_like"/>
    <property type="match status" value="1"/>
</dbReference>
<evidence type="ECO:0000313" key="3">
    <source>
        <dbReference type="EMBL" id="MFD0847677.1"/>
    </source>
</evidence>
<comment type="caution">
    <text evidence="3">The sequence shown here is derived from an EMBL/GenBank/DDBJ whole genome shotgun (WGS) entry which is preliminary data.</text>
</comment>
<proteinExistence type="predicted"/>
<organism evidence="3 4">
    <name type="scientific">Sphingosinicella xenopeptidilytica</name>
    <dbReference type="NCBI Taxonomy" id="364098"/>
    <lineage>
        <taxon>Bacteria</taxon>
        <taxon>Pseudomonadati</taxon>
        <taxon>Pseudomonadota</taxon>
        <taxon>Alphaproteobacteria</taxon>
        <taxon>Sphingomonadales</taxon>
        <taxon>Sphingosinicellaceae</taxon>
        <taxon>Sphingosinicella</taxon>
    </lineage>
</organism>
<evidence type="ECO:0000259" key="2">
    <source>
        <dbReference type="Pfam" id="PF07987"/>
    </source>
</evidence>
<dbReference type="Gene3D" id="2.60.40.2230">
    <property type="entry name" value="Uncharacterised protein YcnI-like PF07987, DUF1775"/>
    <property type="match status" value="1"/>
</dbReference>
<keyword evidence="1" id="KW-0732">Signal</keyword>
<protein>
    <submittedName>
        <fullName evidence="3">YcnI family protein</fullName>
    </submittedName>
</protein>
<name>A0ABW3C0N1_SPHXN</name>
<dbReference type="Proteomes" id="UP001597124">
    <property type="component" value="Unassembled WGS sequence"/>
</dbReference>
<dbReference type="RefSeq" id="WP_381487088.1">
    <property type="nucleotide sequence ID" value="NZ_JBHTIK010000002.1"/>
</dbReference>
<accession>A0ABW3C0N1</accession>
<gene>
    <name evidence="3" type="ORF">ACFQ00_05015</name>
</gene>